<feature type="region of interest" description="Disordered" evidence="1">
    <location>
        <begin position="282"/>
        <end position="366"/>
    </location>
</feature>
<evidence type="ECO:0000256" key="2">
    <source>
        <dbReference type="SAM" id="Phobius"/>
    </source>
</evidence>
<feature type="transmembrane region" description="Helical" evidence="2">
    <location>
        <begin position="432"/>
        <end position="450"/>
    </location>
</feature>
<keyword evidence="2" id="KW-0472">Membrane</keyword>
<reference evidence="4" key="1">
    <citation type="submission" date="2019-06" db="EMBL/GenBank/DDBJ databases">
        <title>Complete genome sequence of Methylogaea oryzae strain JCM16910.</title>
        <authorList>
            <person name="Asakawa S."/>
        </authorList>
    </citation>
    <scope>NUCLEOTIDE SEQUENCE</scope>
    <source>
        <strain evidence="4">E10</strain>
    </source>
</reference>
<dbReference type="EMBL" id="AP019782">
    <property type="protein sequence ID" value="BBL72796.1"/>
    <property type="molecule type" value="Genomic_DNA"/>
</dbReference>
<feature type="chain" id="PRO_5034051972" evidence="3">
    <location>
        <begin position="27"/>
        <end position="451"/>
    </location>
</feature>
<keyword evidence="2" id="KW-1133">Transmembrane helix</keyword>
<dbReference type="AlphaFoldDB" id="A0A8D5AM46"/>
<keyword evidence="2" id="KW-0812">Transmembrane</keyword>
<keyword evidence="3" id="KW-0732">Signal</keyword>
<dbReference type="Proteomes" id="UP000824988">
    <property type="component" value="Chromosome"/>
</dbReference>
<evidence type="ECO:0000256" key="1">
    <source>
        <dbReference type="SAM" id="MobiDB-lite"/>
    </source>
</evidence>
<evidence type="ECO:0000313" key="4">
    <source>
        <dbReference type="EMBL" id="BBL72796.1"/>
    </source>
</evidence>
<feature type="compositionally biased region" description="Low complexity" evidence="1">
    <location>
        <begin position="357"/>
        <end position="366"/>
    </location>
</feature>
<feature type="compositionally biased region" description="Gly residues" evidence="1">
    <location>
        <begin position="288"/>
        <end position="342"/>
    </location>
</feature>
<feature type="signal peptide" evidence="3">
    <location>
        <begin position="1"/>
        <end position="26"/>
    </location>
</feature>
<keyword evidence="5" id="KW-1185">Reference proteome</keyword>
<sequence length="451" mass="45423">MKSPGRFYAGLAFIFLTLGIISPAFADSYPAVVHTYYQGYTSSKYDTYEGAGTDLCAHYSWTLGSIGTKSSSNFQIFCKDSNNATHGAYTGYGPYTEKLCPGGGTVSGTSCINAPACAIYQDRGSDGVCHDRTCGANQHLDYTTGGCVYDACPNTWESRNTLTGECVPDTCEISGQIRNVTTGVCEWPPNCEGDQFHDVDGTCKDPECLGDLVLINHYCVPKVTCTSTQVYDPVNNGCVDVTQNPDPGTGTGWDCTTASNGVEVCGCNGTVGADGTCNGQPLPPGATTGDGSGTGTGTGTGDGSGTGTGTGTGDGSGTGTGTGTGDGTGTGTGTGDGTGTGSGSDPQDGGTGGTGFSPGTYGSPPGIEGVEAQVAAAKSELSLLISNIKSESQAMIGSTSLGGGGSLPCFSASTSYGDVRLCLSDYEDKLVLIRYALLLVASVAAALIILG</sequence>
<proteinExistence type="predicted"/>
<organism evidence="4 5">
    <name type="scientific">Methylogaea oryzae</name>
    <dbReference type="NCBI Taxonomy" id="1295382"/>
    <lineage>
        <taxon>Bacteria</taxon>
        <taxon>Pseudomonadati</taxon>
        <taxon>Pseudomonadota</taxon>
        <taxon>Gammaproteobacteria</taxon>
        <taxon>Methylococcales</taxon>
        <taxon>Methylococcaceae</taxon>
        <taxon>Methylogaea</taxon>
    </lineage>
</organism>
<gene>
    <name evidence="4" type="ORF">MoryE10_34020</name>
</gene>
<protein>
    <submittedName>
        <fullName evidence="4">Uncharacterized protein</fullName>
    </submittedName>
</protein>
<evidence type="ECO:0000313" key="5">
    <source>
        <dbReference type="Proteomes" id="UP000824988"/>
    </source>
</evidence>
<accession>A0A8D5AM46</accession>
<name>A0A8D5AM46_9GAMM</name>
<evidence type="ECO:0000256" key="3">
    <source>
        <dbReference type="SAM" id="SignalP"/>
    </source>
</evidence>
<dbReference type="KEGG" id="moz:MoryE10_34020"/>